<organism evidence="1 2">
    <name type="scientific">Arthrobacter phage LiSara</name>
    <dbReference type="NCBI Taxonomy" id="2015860"/>
    <lineage>
        <taxon>Viruses</taxon>
        <taxon>Duplodnaviria</taxon>
        <taxon>Heunggongvirae</taxon>
        <taxon>Uroviricota</taxon>
        <taxon>Caudoviricetes</taxon>
        <taxon>Laroyevirus</taxon>
        <taxon>Laroyevirus lisara</taxon>
    </lineage>
</organism>
<name>A0A222ZGW4_9CAUD</name>
<accession>A0A222ZGW4</accession>
<dbReference type="Proteomes" id="UP000224168">
    <property type="component" value="Segment"/>
</dbReference>
<gene>
    <name evidence="1" type="primary">61</name>
    <name evidence="1" type="ORF">SEA_LISARA_61</name>
</gene>
<evidence type="ECO:0000313" key="1">
    <source>
        <dbReference type="EMBL" id="ASR83645.1"/>
    </source>
</evidence>
<sequence length="248" mass="25889">MANFVNTPQFYHGKLSGLIFRSIDLSLYLQSISTARSVETNETTGFGLNDKTYMAGTADGTASASGLWDGSVKAIDEEISTALNVDGDDILTFHIGSGAVGSNVRMAAVLTSNYSVEAAPGDLVSCKTDFTIDSGIFAGRLLHRSSITATTTTAAVDFGSAFATDPSGAFVHIHTVANTRSTAVTVKVQHSVDNSVWVDLAPTATINTGTTPALRLDIAGTTNRYVRAVITPTAGTGAIYPIVAFARK</sequence>
<proteinExistence type="predicted"/>
<keyword evidence="2" id="KW-1185">Reference proteome</keyword>
<dbReference type="KEGG" id="vg:65071577"/>
<evidence type="ECO:0000313" key="2">
    <source>
        <dbReference type="Proteomes" id="UP000224168"/>
    </source>
</evidence>
<dbReference type="GeneID" id="65071577"/>
<protein>
    <submittedName>
        <fullName evidence="1">Major tail protein</fullName>
    </submittedName>
</protein>
<reference evidence="2" key="1">
    <citation type="submission" date="2017-05" db="EMBL/GenBank/DDBJ databases">
        <authorList>
            <person name="Francomacaro L."/>
            <person name="Bidlack C."/>
            <person name="Gutkin P."/>
            <person name="McAuley E."/>
            <person name="Pizzorno M."/>
            <person name="Stowe E."/>
            <person name="Krukonis G."/>
            <person name="Stoner T.H."/>
            <person name="Garlena R.A."/>
            <person name="Russell D.A."/>
            <person name="Pope W.H."/>
            <person name="Jacobs-Sera D."/>
            <person name="Hatfull G.F."/>
        </authorList>
    </citation>
    <scope>NUCLEOTIDE SEQUENCE [LARGE SCALE GENOMIC DNA]</scope>
</reference>
<dbReference type="RefSeq" id="YP_010082574.1">
    <property type="nucleotide sequence ID" value="NC_055032.1"/>
</dbReference>
<dbReference type="EMBL" id="MF140418">
    <property type="protein sequence ID" value="ASR83645.1"/>
    <property type="molecule type" value="Genomic_DNA"/>
</dbReference>